<organism evidence="1 2">
    <name type="scientific">Turneriella parva (strain ATCC BAA-1111 / DSM 21527 / NCTC 11395 / H)</name>
    <name type="common">Leptospira parva</name>
    <dbReference type="NCBI Taxonomy" id="869212"/>
    <lineage>
        <taxon>Bacteria</taxon>
        <taxon>Pseudomonadati</taxon>
        <taxon>Spirochaetota</taxon>
        <taxon>Spirochaetia</taxon>
        <taxon>Leptospirales</taxon>
        <taxon>Leptospiraceae</taxon>
        <taxon>Turneriella</taxon>
    </lineage>
</organism>
<dbReference type="EMBL" id="CP002959">
    <property type="protein sequence ID" value="AFM11841.1"/>
    <property type="molecule type" value="Genomic_DNA"/>
</dbReference>
<sequence>MRRFTLSYHYFAQRDLRNHLELFLDVADTAPLETWRYFRDKEARRTDGRRRFVSAPEHRRVYLDFAGKVSEDRGKLRIVRRGFFVDRRTGRPWSSERMDAILVTL</sequence>
<gene>
    <name evidence="1" type="ordered locus">Turpa_1193</name>
</gene>
<evidence type="ECO:0000313" key="2">
    <source>
        <dbReference type="Proteomes" id="UP000006048"/>
    </source>
</evidence>
<dbReference type="KEGG" id="tpx:Turpa_1193"/>
<evidence type="ECO:0000313" key="1">
    <source>
        <dbReference type="EMBL" id="AFM11841.1"/>
    </source>
</evidence>
<dbReference type="AlphaFoldDB" id="I4B3I4"/>
<name>I4B3I4_TURPD</name>
<reference evidence="1 2" key="1">
    <citation type="submission" date="2012-06" db="EMBL/GenBank/DDBJ databases">
        <title>The complete chromosome of genome of Turneriella parva DSM 21527.</title>
        <authorList>
            <consortium name="US DOE Joint Genome Institute (JGI-PGF)"/>
            <person name="Lucas S."/>
            <person name="Han J."/>
            <person name="Lapidus A."/>
            <person name="Bruce D."/>
            <person name="Goodwin L."/>
            <person name="Pitluck S."/>
            <person name="Peters L."/>
            <person name="Kyrpides N."/>
            <person name="Mavromatis K."/>
            <person name="Ivanova N."/>
            <person name="Mikhailova N."/>
            <person name="Chertkov O."/>
            <person name="Detter J.C."/>
            <person name="Tapia R."/>
            <person name="Han C."/>
            <person name="Land M."/>
            <person name="Hauser L."/>
            <person name="Markowitz V."/>
            <person name="Cheng J.-F."/>
            <person name="Hugenholtz P."/>
            <person name="Woyke T."/>
            <person name="Wu D."/>
            <person name="Gronow S."/>
            <person name="Wellnitz S."/>
            <person name="Brambilla E."/>
            <person name="Klenk H.-P."/>
            <person name="Eisen J.A."/>
        </authorList>
    </citation>
    <scope>NUCLEOTIDE SEQUENCE [LARGE SCALE GENOMIC DNA]</scope>
    <source>
        <strain evidence="2">ATCC BAA-1111 / DSM 21527 / NCTC 11395 / H</strain>
    </source>
</reference>
<protein>
    <submittedName>
        <fullName evidence="1">Uncharacterized protein</fullName>
    </submittedName>
</protein>
<accession>I4B3I4</accession>
<keyword evidence="2" id="KW-1185">Reference proteome</keyword>
<dbReference type="Proteomes" id="UP000006048">
    <property type="component" value="Chromosome"/>
</dbReference>
<dbReference type="OrthoDB" id="334028at2"/>
<proteinExistence type="predicted"/>
<dbReference type="RefSeq" id="WP_014802357.1">
    <property type="nucleotide sequence ID" value="NC_018020.1"/>
</dbReference>
<dbReference type="STRING" id="869212.Turpa_1193"/>
<dbReference type="HOGENOM" id="CLU_2235406_0_0_12"/>